<proteinExistence type="inferred from homology"/>
<evidence type="ECO:0000256" key="5">
    <source>
        <dbReference type="ARBA" id="ARBA00022692"/>
    </source>
</evidence>
<keyword evidence="7 12" id="KW-1133">Transmembrane helix</keyword>
<geneLocation type="mitochondrion" evidence="13"/>
<dbReference type="PANTHER" id="PTHR11410:SF0">
    <property type="entry name" value="ATP SYNTHASE SUBUNIT A"/>
    <property type="match status" value="1"/>
</dbReference>
<gene>
    <name evidence="13" type="primary">atp6</name>
</gene>
<keyword evidence="10" id="KW-0066">ATP synthesis</keyword>
<keyword evidence="8" id="KW-0406">Ion transport</keyword>
<evidence type="ECO:0000256" key="6">
    <source>
        <dbReference type="ARBA" id="ARBA00022781"/>
    </source>
</evidence>
<feature type="transmembrane region" description="Helical" evidence="12">
    <location>
        <begin position="118"/>
        <end position="137"/>
    </location>
</feature>
<keyword evidence="6" id="KW-0375">Hydrogen ion transport</keyword>
<evidence type="ECO:0000256" key="8">
    <source>
        <dbReference type="ARBA" id="ARBA00023065"/>
    </source>
</evidence>
<feature type="transmembrane region" description="Helical" evidence="12">
    <location>
        <begin position="193"/>
        <end position="218"/>
    </location>
</feature>
<sequence>MTTAMIASPFEQFEIVPLLSLGTLFQNFALTNSSVFSFIVLAAVAGLFSFGTKEATIVPNRWQTLVEQAYAVVADVVQSSVGPRGAAYFPWMFSTFVMIAGANVVGLIPYAFTVTSHLAVTMGFGLATFIGINIVAFREHGLHFFSFFVPKDVPVALLPLLCVIEVISYIFRVISLSVRLFANMMAGHALLKILAGFVWQLLALGGIFSLAGLFPFVAMMGVTVLELGVALLQAYVWTVLCCIYLNDAIHLH</sequence>
<evidence type="ECO:0000256" key="4">
    <source>
        <dbReference type="ARBA" id="ARBA00022547"/>
    </source>
</evidence>
<dbReference type="PANTHER" id="PTHR11410">
    <property type="entry name" value="ATP SYNTHASE SUBUNIT A"/>
    <property type="match status" value="1"/>
</dbReference>
<evidence type="ECO:0000256" key="12">
    <source>
        <dbReference type="SAM" id="Phobius"/>
    </source>
</evidence>
<feature type="transmembrane region" description="Helical" evidence="12">
    <location>
        <begin position="28"/>
        <end position="50"/>
    </location>
</feature>
<protein>
    <recommendedName>
        <fullName evidence="11">ATP synthase subunit a</fullName>
    </recommendedName>
</protein>
<organism evidence="13">
    <name type="scientific">Hemiarma marina</name>
    <dbReference type="NCBI Taxonomy" id="1848298"/>
    <lineage>
        <taxon>Eukaryota</taxon>
        <taxon>Cryptophyceae</taxon>
        <taxon>Cyathomonadacea</taxon>
        <taxon>Goniomonadaceae</taxon>
    </lineage>
</organism>
<evidence type="ECO:0000256" key="2">
    <source>
        <dbReference type="ARBA" id="ARBA00006810"/>
    </source>
</evidence>
<dbReference type="InterPro" id="IPR000568">
    <property type="entry name" value="ATP_synth_F0_asu"/>
</dbReference>
<evidence type="ECO:0000256" key="11">
    <source>
        <dbReference type="RuleBase" id="RU004450"/>
    </source>
</evidence>
<comment type="subcellular location">
    <subcellularLocation>
        <location evidence="1 11">Mitochondrion inner membrane</location>
        <topology evidence="1 11">Multi-pass membrane protein</topology>
    </subcellularLocation>
</comment>
<comment type="similarity">
    <text evidence="2">Belongs to the ATPase A chain family.</text>
</comment>
<dbReference type="InterPro" id="IPR023011">
    <property type="entry name" value="ATP_synth_F0_asu_AS"/>
</dbReference>
<keyword evidence="5 12" id="KW-0812">Transmembrane</keyword>
<dbReference type="EMBL" id="LC515367">
    <property type="protein sequence ID" value="BBQ05343.1"/>
    <property type="molecule type" value="Genomic_DNA"/>
</dbReference>
<name>A0A679EJQ4_9CRYP</name>
<keyword evidence="9 12" id="KW-0472">Membrane</keyword>
<dbReference type="InterPro" id="IPR045083">
    <property type="entry name" value="ATP_synth_F0_asu_bact/mt"/>
</dbReference>
<dbReference type="NCBIfam" id="NF004482">
    <property type="entry name" value="PRK05815.2-4"/>
    <property type="match status" value="1"/>
</dbReference>
<evidence type="ECO:0000256" key="1">
    <source>
        <dbReference type="ARBA" id="ARBA00004448"/>
    </source>
</evidence>
<dbReference type="FunFam" id="1.20.120.220:FF:000003">
    <property type="entry name" value="ATP synthase subunit a"/>
    <property type="match status" value="1"/>
</dbReference>
<dbReference type="CDD" id="cd00310">
    <property type="entry name" value="ATP-synt_Fo_a_6"/>
    <property type="match status" value="1"/>
</dbReference>
<evidence type="ECO:0000256" key="7">
    <source>
        <dbReference type="ARBA" id="ARBA00022989"/>
    </source>
</evidence>
<dbReference type="InterPro" id="IPR035908">
    <property type="entry name" value="F0_ATP_A_sf"/>
</dbReference>
<feature type="transmembrane region" description="Helical" evidence="12">
    <location>
        <begin position="88"/>
        <end position="111"/>
    </location>
</feature>
<evidence type="ECO:0000256" key="9">
    <source>
        <dbReference type="ARBA" id="ARBA00023136"/>
    </source>
</evidence>
<dbReference type="SUPFAM" id="SSF81336">
    <property type="entry name" value="F1F0 ATP synthase subunit A"/>
    <property type="match status" value="1"/>
</dbReference>
<dbReference type="PROSITE" id="PS00449">
    <property type="entry name" value="ATPASE_A"/>
    <property type="match status" value="1"/>
</dbReference>
<dbReference type="NCBIfam" id="TIGR01131">
    <property type="entry name" value="ATP_synt_6_or_A"/>
    <property type="match status" value="1"/>
</dbReference>
<evidence type="ECO:0000256" key="10">
    <source>
        <dbReference type="ARBA" id="ARBA00023310"/>
    </source>
</evidence>
<dbReference type="HAMAP" id="MF_01393">
    <property type="entry name" value="ATP_synth_a_bact"/>
    <property type="match status" value="1"/>
</dbReference>
<dbReference type="Gene3D" id="1.20.120.220">
    <property type="entry name" value="ATP synthase, F0 complex, subunit A"/>
    <property type="match status" value="1"/>
</dbReference>
<dbReference type="PRINTS" id="PR00123">
    <property type="entry name" value="ATPASEA"/>
</dbReference>
<dbReference type="GO" id="GO:0046933">
    <property type="term" value="F:proton-transporting ATP synthase activity, rotational mechanism"/>
    <property type="evidence" value="ECO:0007669"/>
    <property type="project" value="TreeGrafter"/>
</dbReference>
<dbReference type="AlphaFoldDB" id="A0A679EJQ4"/>
<keyword evidence="4" id="KW-0138">CF(0)</keyword>
<feature type="transmembrane region" description="Helical" evidence="12">
    <location>
        <begin position="157"/>
        <end position="181"/>
    </location>
</feature>
<feature type="transmembrane region" description="Helical" evidence="12">
    <location>
        <begin position="224"/>
        <end position="245"/>
    </location>
</feature>
<evidence type="ECO:0000256" key="3">
    <source>
        <dbReference type="ARBA" id="ARBA00022448"/>
    </source>
</evidence>
<keyword evidence="13" id="KW-0496">Mitochondrion</keyword>
<dbReference type="GO" id="GO:0005743">
    <property type="term" value="C:mitochondrial inner membrane"/>
    <property type="evidence" value="ECO:0007669"/>
    <property type="project" value="UniProtKB-SubCell"/>
</dbReference>
<evidence type="ECO:0000313" key="13">
    <source>
        <dbReference type="EMBL" id="BBQ05343.1"/>
    </source>
</evidence>
<dbReference type="Pfam" id="PF00119">
    <property type="entry name" value="ATP-synt_A"/>
    <property type="match status" value="1"/>
</dbReference>
<keyword evidence="3" id="KW-0813">Transport</keyword>
<accession>A0A679EJQ4</accession>
<reference evidence="13" key="1">
    <citation type="submission" date="2019-12" db="EMBL/GenBank/DDBJ databases">
        <title>Mitochondrial genomes of Hemiarma marina and Leucocryptos marina revised the evolution of cytochrome c maturation in Cryptista.</title>
        <authorList>
            <person name="Nishimura Y."/>
            <person name="Kume K."/>
            <person name="Sonehara K."/>
            <person name="Tanifuji G."/>
            <person name="Shiratori T."/>
            <person name="Ishida K."/>
            <person name="Hashimoto T."/>
            <person name="Inagaki Y."/>
            <person name="Ohkuma M."/>
        </authorList>
    </citation>
    <scope>NUCLEOTIDE SEQUENCE</scope>
    <source>
        <strain evidence="13">SRT149</strain>
    </source>
</reference>
<dbReference type="GO" id="GO:0045259">
    <property type="term" value="C:proton-transporting ATP synthase complex"/>
    <property type="evidence" value="ECO:0007669"/>
    <property type="project" value="UniProtKB-KW"/>
</dbReference>